<comment type="similarity">
    <text evidence="1">Belongs to the YggT family.</text>
</comment>
<dbReference type="GO" id="GO:0016020">
    <property type="term" value="C:membrane"/>
    <property type="evidence" value="ECO:0007669"/>
    <property type="project" value="InterPro"/>
</dbReference>
<accession>A0A0A8HAB6</accession>
<evidence type="ECO:0000313" key="4">
    <source>
        <dbReference type="Proteomes" id="UP000031135"/>
    </source>
</evidence>
<dbReference type="KEGG" id="csm:CSUB8521_0766"/>
<proteinExistence type="inferred from homology"/>
<dbReference type="EMBL" id="CP007772">
    <property type="protein sequence ID" value="AJC90615.1"/>
    <property type="molecule type" value="Genomic_DNA"/>
</dbReference>
<feature type="transmembrane region" description="Helical" evidence="2">
    <location>
        <begin position="71"/>
        <end position="92"/>
    </location>
</feature>
<dbReference type="InterPro" id="IPR003425">
    <property type="entry name" value="CCB3/YggT"/>
</dbReference>
<organism evidence="3 4">
    <name type="scientific">Campylobacter subantarcticus LMG 24374</name>
    <dbReference type="NCBI Taxonomy" id="1388751"/>
    <lineage>
        <taxon>Bacteria</taxon>
        <taxon>Pseudomonadati</taxon>
        <taxon>Campylobacterota</taxon>
        <taxon>Epsilonproteobacteria</taxon>
        <taxon>Campylobacterales</taxon>
        <taxon>Campylobacteraceae</taxon>
        <taxon>Campylobacter</taxon>
    </lineage>
</organism>
<keyword evidence="2" id="KW-0472">Membrane</keyword>
<keyword evidence="2" id="KW-0812">Transmembrane</keyword>
<gene>
    <name evidence="3" type="ORF">CSUB8521_0766</name>
</gene>
<evidence type="ECO:0000313" key="3">
    <source>
        <dbReference type="EMBL" id="AJC90615.1"/>
    </source>
</evidence>
<dbReference type="Pfam" id="PF02325">
    <property type="entry name" value="CCB3_YggT"/>
    <property type="match status" value="1"/>
</dbReference>
<sequence>MEIGTSLIVSLVQIFSLVIEIYVWVIIIATLISWVRPDPYNPIVQILYRLTEPAYTFVRRFIPTRIGSIDLAPLIIILGLKFIQIFLSNLILGSL</sequence>
<evidence type="ECO:0000256" key="1">
    <source>
        <dbReference type="ARBA" id="ARBA00010894"/>
    </source>
</evidence>
<dbReference type="OrthoDB" id="47652at2"/>
<dbReference type="PANTHER" id="PTHR33219">
    <property type="entry name" value="YLMG HOMOLOG PROTEIN 2, CHLOROPLASTIC"/>
    <property type="match status" value="1"/>
</dbReference>
<protein>
    <submittedName>
        <fullName evidence="3">Putative membrane protein, YGGT family</fullName>
    </submittedName>
</protein>
<dbReference type="PANTHER" id="PTHR33219:SF14">
    <property type="entry name" value="PROTEIN COFACTOR ASSEMBLY OF COMPLEX C SUBUNIT B CCB3, CHLOROPLASTIC-RELATED"/>
    <property type="match status" value="1"/>
</dbReference>
<reference evidence="3 4" key="1">
    <citation type="journal article" date="2014" name="Genome Biol. Evol.">
        <title>Comparative Genomics of the Campylobacter lari Group.</title>
        <authorList>
            <person name="Miller W.G."/>
            <person name="Yee E."/>
            <person name="Chapman M.H."/>
            <person name="Smith T.P."/>
            <person name="Bono J.L."/>
            <person name="Huynh S."/>
            <person name="Parker C.T."/>
            <person name="Vandamme P."/>
            <person name="Luong K."/>
            <person name="Korlach J."/>
        </authorList>
    </citation>
    <scope>NUCLEOTIDE SEQUENCE [LARGE SCALE GENOMIC DNA]</scope>
    <source>
        <strain evidence="3 4">LMG 24374</strain>
    </source>
</reference>
<name>A0A0A8HAB6_9BACT</name>
<evidence type="ECO:0000256" key="2">
    <source>
        <dbReference type="SAM" id="Phobius"/>
    </source>
</evidence>
<keyword evidence="2" id="KW-1133">Transmembrane helix</keyword>
<dbReference type="Proteomes" id="UP000031135">
    <property type="component" value="Chromosome"/>
</dbReference>
<dbReference type="HOGENOM" id="CLU_136788_1_0_7"/>
<dbReference type="RefSeq" id="WP_039663567.1">
    <property type="nucleotide sequence ID" value="NZ_CP007772.1"/>
</dbReference>
<dbReference type="AlphaFoldDB" id="A0A0A8HAB6"/>
<feature type="transmembrane region" description="Helical" evidence="2">
    <location>
        <begin position="7"/>
        <end position="32"/>
    </location>
</feature>